<evidence type="ECO:0000313" key="5">
    <source>
        <dbReference type="EMBL" id="PWA38089.1"/>
    </source>
</evidence>
<proteinExistence type="predicted"/>
<dbReference type="PANTHER" id="PTHR45389:SF1">
    <property type="entry name" value="WD REPEAT-CONTAINING PROTEIN RUP1"/>
    <property type="match status" value="1"/>
</dbReference>
<name>A0A2U1KMV1_ARTAN</name>
<dbReference type="EMBL" id="PKPP01016002">
    <property type="protein sequence ID" value="PWA38089.1"/>
    <property type="molecule type" value="Genomic_DNA"/>
</dbReference>
<evidence type="ECO:0000256" key="2">
    <source>
        <dbReference type="ARBA" id="ARBA00022737"/>
    </source>
</evidence>
<keyword evidence="1 3" id="KW-0853">WD repeat</keyword>
<comment type="caution">
    <text evidence="5">The sequence shown here is derived from an EMBL/GenBank/DDBJ whole genome shotgun (WGS) entry which is preliminary data.</text>
</comment>
<dbReference type="Pfam" id="PF00400">
    <property type="entry name" value="WD40"/>
    <property type="match status" value="3"/>
</dbReference>
<dbReference type="Proteomes" id="UP000245207">
    <property type="component" value="Unassembled WGS sequence"/>
</dbReference>
<keyword evidence="2" id="KW-0677">Repeat</keyword>
<dbReference type="InterPro" id="IPR015943">
    <property type="entry name" value="WD40/YVTN_repeat-like_dom_sf"/>
</dbReference>
<sequence length="520" mass="57601">MSIQFFPSQSSHHNIFIGKGPTKDLNTRLLPQPQPLNHDMNHLSPSPENIDHGNTSPPRFEWDFHVSAVVSPSVYGGHVSDTLGVIEVNAAGTLFATGGIARKIRLYDLRTAKCHFYITTPAKLSSLKWKPSSAGQVMGSADYDGAVREYDLETQMSVFEREEHNGQKPLNHDMNHLSPSPENIDHGNTSPPRFEWDFHVSAVVSPSVYGGHVSDTLGVIEVNAAGTLFATGGIARKIRLYDLRTAKCHFYITTPAKLSSLKWKPSSAGRVMGSADYDGAVREYDLETQMSVFEREEHNGQKVWTMDYSHTDPVVGASGSDDGTMQIWDPRQEGGKCVGTVEFGSPVCCVEFNPFGGTSIAVGCADRKAYVYDLRKLADPMAIFDGHQKTVSYTRFVDDRTVMTSGTDGCLKMWDTENQTLIRTYRGHTNQRRFVGLSIWRNRGLIGCGSESNQVFVYDKRWGEPIWVHGFEPVCGTRSEYGFVSSICWSQVGDDECTLVAGDSDGIVKIFSGKRRSLIN</sequence>
<feature type="repeat" description="WD" evidence="3">
    <location>
        <begin position="384"/>
        <end position="424"/>
    </location>
</feature>
<dbReference type="AlphaFoldDB" id="A0A2U1KMV1"/>
<dbReference type="Gene3D" id="2.130.10.10">
    <property type="entry name" value="YVTN repeat-like/Quinoprotein amine dehydrogenase"/>
    <property type="match status" value="2"/>
</dbReference>
<keyword evidence="6" id="KW-1185">Reference proteome</keyword>
<accession>A0A2U1KMV1</accession>
<feature type="compositionally biased region" description="Polar residues" evidence="4">
    <location>
        <begin position="43"/>
        <end position="56"/>
    </location>
</feature>
<dbReference type="InterPro" id="IPR036322">
    <property type="entry name" value="WD40_repeat_dom_sf"/>
</dbReference>
<protein>
    <submittedName>
        <fullName evidence="5">Transducin/WD40 repeat-like superfamily protein</fullName>
    </submittedName>
</protein>
<organism evidence="5 6">
    <name type="scientific">Artemisia annua</name>
    <name type="common">Sweet wormwood</name>
    <dbReference type="NCBI Taxonomy" id="35608"/>
    <lineage>
        <taxon>Eukaryota</taxon>
        <taxon>Viridiplantae</taxon>
        <taxon>Streptophyta</taxon>
        <taxon>Embryophyta</taxon>
        <taxon>Tracheophyta</taxon>
        <taxon>Spermatophyta</taxon>
        <taxon>Magnoliopsida</taxon>
        <taxon>eudicotyledons</taxon>
        <taxon>Gunneridae</taxon>
        <taxon>Pentapetalae</taxon>
        <taxon>asterids</taxon>
        <taxon>campanulids</taxon>
        <taxon>Asterales</taxon>
        <taxon>Asteraceae</taxon>
        <taxon>Asteroideae</taxon>
        <taxon>Anthemideae</taxon>
        <taxon>Artemisiinae</taxon>
        <taxon>Artemisia</taxon>
    </lineage>
</organism>
<evidence type="ECO:0000313" key="6">
    <source>
        <dbReference type="Proteomes" id="UP000245207"/>
    </source>
</evidence>
<dbReference type="SMART" id="SM00320">
    <property type="entry name" value="WD40"/>
    <property type="match status" value="9"/>
</dbReference>
<dbReference type="InterPro" id="IPR044616">
    <property type="entry name" value="RUP1/2"/>
</dbReference>
<dbReference type="InterPro" id="IPR001680">
    <property type="entry name" value="WD40_rpt"/>
</dbReference>
<reference evidence="5 6" key="1">
    <citation type="journal article" date="2018" name="Mol. Plant">
        <title>The genome of Artemisia annua provides insight into the evolution of Asteraceae family and artemisinin biosynthesis.</title>
        <authorList>
            <person name="Shen Q."/>
            <person name="Zhang L."/>
            <person name="Liao Z."/>
            <person name="Wang S."/>
            <person name="Yan T."/>
            <person name="Shi P."/>
            <person name="Liu M."/>
            <person name="Fu X."/>
            <person name="Pan Q."/>
            <person name="Wang Y."/>
            <person name="Lv Z."/>
            <person name="Lu X."/>
            <person name="Zhang F."/>
            <person name="Jiang W."/>
            <person name="Ma Y."/>
            <person name="Chen M."/>
            <person name="Hao X."/>
            <person name="Li L."/>
            <person name="Tang Y."/>
            <person name="Lv G."/>
            <person name="Zhou Y."/>
            <person name="Sun X."/>
            <person name="Brodelius P.E."/>
            <person name="Rose J.K.C."/>
            <person name="Tang K."/>
        </authorList>
    </citation>
    <scope>NUCLEOTIDE SEQUENCE [LARGE SCALE GENOMIC DNA]</scope>
    <source>
        <strain evidence="6">cv. Huhao1</strain>
        <tissue evidence="5">Leaf</tissue>
    </source>
</reference>
<dbReference type="InterPro" id="IPR019775">
    <property type="entry name" value="WD40_repeat_CS"/>
</dbReference>
<dbReference type="GO" id="GO:0010224">
    <property type="term" value="P:response to UV-B"/>
    <property type="evidence" value="ECO:0007669"/>
    <property type="project" value="TreeGrafter"/>
</dbReference>
<dbReference type="PROSITE" id="PS00678">
    <property type="entry name" value="WD_REPEATS_1"/>
    <property type="match status" value="1"/>
</dbReference>
<dbReference type="PROSITE" id="PS50294">
    <property type="entry name" value="WD_REPEATS_REGION"/>
    <property type="match status" value="1"/>
</dbReference>
<evidence type="ECO:0000256" key="1">
    <source>
        <dbReference type="ARBA" id="ARBA00022574"/>
    </source>
</evidence>
<evidence type="ECO:0000256" key="4">
    <source>
        <dbReference type="SAM" id="MobiDB-lite"/>
    </source>
</evidence>
<feature type="region of interest" description="Disordered" evidence="4">
    <location>
        <begin position="24"/>
        <end position="56"/>
    </location>
</feature>
<dbReference type="SUPFAM" id="SSF50978">
    <property type="entry name" value="WD40 repeat-like"/>
    <property type="match status" value="2"/>
</dbReference>
<dbReference type="STRING" id="35608.A0A2U1KMV1"/>
<dbReference type="PANTHER" id="PTHR45389">
    <property type="entry name" value="WD REPEAT-CONTAINING PROTEIN RUP1"/>
    <property type="match status" value="1"/>
</dbReference>
<evidence type="ECO:0000256" key="3">
    <source>
        <dbReference type="PROSITE-ProRule" id="PRU00221"/>
    </source>
</evidence>
<gene>
    <name evidence="5" type="ORF">CTI12_AA584430</name>
</gene>
<dbReference type="PROSITE" id="PS50082">
    <property type="entry name" value="WD_REPEATS_2"/>
    <property type="match status" value="1"/>
</dbReference>
<dbReference type="OrthoDB" id="273771at2759"/>